<evidence type="ECO:0000313" key="2">
    <source>
        <dbReference type="EMBL" id="OPC82083.1"/>
    </source>
</evidence>
<dbReference type="InterPro" id="IPR002575">
    <property type="entry name" value="Aminoglycoside_PTrfase"/>
</dbReference>
<dbReference type="GO" id="GO:0016740">
    <property type="term" value="F:transferase activity"/>
    <property type="evidence" value="ECO:0007669"/>
    <property type="project" value="UniProtKB-KW"/>
</dbReference>
<evidence type="ECO:0000259" key="1">
    <source>
        <dbReference type="Pfam" id="PF01636"/>
    </source>
</evidence>
<protein>
    <submittedName>
        <fullName evidence="2">Aminoglycoside phosphotransferase</fullName>
    </submittedName>
</protein>
<keyword evidence="2" id="KW-0808">Transferase</keyword>
<proteinExistence type="predicted"/>
<dbReference type="Proteomes" id="UP000190037">
    <property type="component" value="Unassembled WGS sequence"/>
</dbReference>
<accession>A0A1T3NZ12</accession>
<comment type="caution">
    <text evidence="2">The sequence shown here is derived from an EMBL/GenBank/DDBJ whole genome shotgun (WGS) entry which is preliminary data.</text>
</comment>
<gene>
    <name evidence="2" type="ORF">B4N89_15055</name>
</gene>
<keyword evidence="3" id="KW-1185">Reference proteome</keyword>
<name>A0A1T3NZ12_9ACTN</name>
<dbReference type="OrthoDB" id="3837852at2"/>
<feature type="domain" description="Aminoglycoside phosphotransferase" evidence="1">
    <location>
        <begin position="14"/>
        <end position="259"/>
    </location>
</feature>
<dbReference type="RefSeq" id="WP_078976353.1">
    <property type="nucleotide sequence ID" value="NZ_MWQN01000001.1"/>
</dbReference>
<evidence type="ECO:0000313" key="3">
    <source>
        <dbReference type="Proteomes" id="UP000190037"/>
    </source>
</evidence>
<dbReference type="SUPFAM" id="SSF56112">
    <property type="entry name" value="Protein kinase-like (PK-like)"/>
    <property type="match status" value="1"/>
</dbReference>
<reference evidence="2 3" key="1">
    <citation type="submission" date="2017-03" db="EMBL/GenBank/DDBJ databases">
        <title>Draft genome sequence of Streptomyces scabrisporus NF3, endophyte isolated from Amphipterygium adstringens.</title>
        <authorList>
            <person name="Vazquez M."/>
            <person name="Ceapa C.D."/>
            <person name="Rodriguez Luna D."/>
            <person name="Sanchez Esquivel S."/>
        </authorList>
    </citation>
    <scope>NUCLEOTIDE SEQUENCE [LARGE SCALE GENOMIC DNA]</scope>
    <source>
        <strain evidence="2 3">NF3</strain>
    </source>
</reference>
<sequence length="324" mass="37199">MTIDRYRVGQALSFRPIAEGLLNRGYEVVTTRGRWFLKHYLDQRPDTIRFQHRTTQRLAACGIPAIAPVTDRRGRTVLSSRGRWFALYPWVDGIHRRGAELDARGCTRVGALLGGVHVTLPRLLPPIQQPLLVPTADPHESLVTIERLLTGIRARPENDSFDRLAELRLIERRALLLRHAHRRPRDHDAPHTGYVHGDFHPLNVLYRDNDPVAIIDWDRLAALPHTEELVRAALIFFTDRISGTLDLDRVRGFVAGYRAILDPGPTQLAAAVHRLWWERLNDFWMLTRHYLEHDPRCAPLFPASAALIVWWTMAYDEVLEAFLG</sequence>
<dbReference type="AlphaFoldDB" id="A0A1T3NZ12"/>
<dbReference type="InterPro" id="IPR011009">
    <property type="entry name" value="Kinase-like_dom_sf"/>
</dbReference>
<dbReference type="Gene3D" id="3.30.200.20">
    <property type="entry name" value="Phosphorylase Kinase, domain 1"/>
    <property type="match status" value="1"/>
</dbReference>
<dbReference type="EMBL" id="MWQN01000001">
    <property type="protein sequence ID" value="OPC82083.1"/>
    <property type="molecule type" value="Genomic_DNA"/>
</dbReference>
<organism evidence="2 3">
    <name type="scientific">Embleya scabrispora</name>
    <dbReference type="NCBI Taxonomy" id="159449"/>
    <lineage>
        <taxon>Bacteria</taxon>
        <taxon>Bacillati</taxon>
        <taxon>Actinomycetota</taxon>
        <taxon>Actinomycetes</taxon>
        <taxon>Kitasatosporales</taxon>
        <taxon>Streptomycetaceae</taxon>
        <taxon>Embleya</taxon>
    </lineage>
</organism>
<dbReference type="Gene3D" id="3.90.1200.10">
    <property type="match status" value="1"/>
</dbReference>
<dbReference type="STRING" id="159449.B4N89_15055"/>
<dbReference type="Pfam" id="PF01636">
    <property type="entry name" value="APH"/>
    <property type="match status" value="1"/>
</dbReference>